<organism evidence="1 2">
    <name type="scientific">Arsenicibacter rosenii</name>
    <dbReference type="NCBI Taxonomy" id="1750698"/>
    <lineage>
        <taxon>Bacteria</taxon>
        <taxon>Pseudomonadati</taxon>
        <taxon>Bacteroidota</taxon>
        <taxon>Cytophagia</taxon>
        <taxon>Cytophagales</taxon>
        <taxon>Spirosomataceae</taxon>
        <taxon>Arsenicibacter</taxon>
    </lineage>
</organism>
<evidence type="ECO:0000313" key="2">
    <source>
        <dbReference type="Proteomes" id="UP000181790"/>
    </source>
</evidence>
<dbReference type="Proteomes" id="UP000181790">
    <property type="component" value="Unassembled WGS sequence"/>
</dbReference>
<dbReference type="RefSeq" id="WP_071501674.1">
    <property type="nucleotide sequence ID" value="NZ_MORL01000001.1"/>
</dbReference>
<evidence type="ECO:0000313" key="1">
    <source>
        <dbReference type="EMBL" id="OIN61170.1"/>
    </source>
</evidence>
<accession>A0A1S2VRQ4</accession>
<evidence type="ECO:0008006" key="3">
    <source>
        <dbReference type="Google" id="ProtNLM"/>
    </source>
</evidence>
<reference evidence="1 2" key="1">
    <citation type="submission" date="2016-10" db="EMBL/GenBank/DDBJ databases">
        <title>Arsenicibacter rosenii gen. nov., sp. nov., an efficient arsenic-methylating bacterium isolated from an arsenic-contaminated paddy soil.</title>
        <authorList>
            <person name="Huang K."/>
        </authorList>
    </citation>
    <scope>NUCLEOTIDE SEQUENCE [LARGE SCALE GENOMIC DNA]</scope>
    <source>
        <strain evidence="1 2">SM-1</strain>
    </source>
</reference>
<keyword evidence="2" id="KW-1185">Reference proteome</keyword>
<proteinExistence type="predicted"/>
<comment type="caution">
    <text evidence="1">The sequence shown here is derived from an EMBL/GenBank/DDBJ whole genome shotgun (WGS) entry which is preliminary data.</text>
</comment>
<gene>
    <name evidence="1" type="ORF">BLX24_03675</name>
</gene>
<dbReference type="AlphaFoldDB" id="A0A1S2VRQ4"/>
<protein>
    <recommendedName>
        <fullName evidence="3">Phage portal protein</fullName>
    </recommendedName>
</protein>
<name>A0A1S2VRQ4_9BACT</name>
<dbReference type="OrthoDB" id="671786at2"/>
<dbReference type="EMBL" id="MORL01000001">
    <property type="protein sequence ID" value="OIN61170.1"/>
    <property type="molecule type" value="Genomic_DNA"/>
</dbReference>
<sequence length="439" mass="49182">MSGVVQISNNIFLLRDEPSKLGAFVEVYPGAGDTGYGPRTSPLRTPGLTDHIPWGLKDNQPNLMHRLATDNDVKWELINTRRDFLVGLGLRFGTVRKEGKQRIYEELATTHADYTAISDFTAALDESGYWIDTAGQVSYAGQHFTRITLDRDGKVLPFDVNDCFETRYRALQPNERRPTAFLLNAGYGTRHFRVDDSVTVPVYDPARPLAFPSSIYHAKHRLPGQPFYSFAAWWGTRSWTEVANKIPAYHMSGLTNGYNIKYLIKIPDDYFEKEGLETQEEKDAFRDAVLKQMKNSLAGESDRAVVTFYKQDLVGMKALPGVEIIPLKNTMTDDAYVQLYNTAKAAQASGHGILPALAGVDTGGRLGGSGKELEVAANFQQKFRTFADRQLLLRPLWIARRLNGWAADIQFWFEDIEVYNPDVTPTDAGANPNNTDNAN</sequence>